<evidence type="ECO:0000313" key="2">
    <source>
        <dbReference type="EMBL" id="MQL97852.1"/>
    </source>
</evidence>
<feature type="compositionally biased region" description="Basic and acidic residues" evidence="1">
    <location>
        <begin position="238"/>
        <end position="247"/>
    </location>
</feature>
<feature type="compositionally biased region" description="Polar residues" evidence="1">
    <location>
        <begin position="220"/>
        <end position="236"/>
    </location>
</feature>
<keyword evidence="3" id="KW-1185">Reference proteome</keyword>
<dbReference type="AlphaFoldDB" id="A0A843VGL5"/>
<reference evidence="2" key="1">
    <citation type="submission" date="2017-07" db="EMBL/GenBank/DDBJ databases">
        <title>Taro Niue Genome Assembly and Annotation.</title>
        <authorList>
            <person name="Atibalentja N."/>
            <person name="Keating K."/>
            <person name="Fields C.J."/>
        </authorList>
    </citation>
    <scope>NUCLEOTIDE SEQUENCE</scope>
    <source>
        <strain evidence="2">Niue_2</strain>
        <tissue evidence="2">Leaf</tissue>
    </source>
</reference>
<accession>A0A843VGL5</accession>
<comment type="caution">
    <text evidence="2">The sequence shown here is derived from an EMBL/GenBank/DDBJ whole genome shotgun (WGS) entry which is preliminary data.</text>
</comment>
<protein>
    <submittedName>
        <fullName evidence="2">Uncharacterized protein</fullName>
    </submittedName>
</protein>
<proteinExistence type="predicted"/>
<organism evidence="2 3">
    <name type="scientific">Colocasia esculenta</name>
    <name type="common">Wild taro</name>
    <name type="synonym">Arum esculentum</name>
    <dbReference type="NCBI Taxonomy" id="4460"/>
    <lineage>
        <taxon>Eukaryota</taxon>
        <taxon>Viridiplantae</taxon>
        <taxon>Streptophyta</taxon>
        <taxon>Embryophyta</taxon>
        <taxon>Tracheophyta</taxon>
        <taxon>Spermatophyta</taxon>
        <taxon>Magnoliopsida</taxon>
        <taxon>Liliopsida</taxon>
        <taxon>Araceae</taxon>
        <taxon>Aroideae</taxon>
        <taxon>Colocasieae</taxon>
        <taxon>Colocasia</taxon>
    </lineage>
</organism>
<feature type="compositionally biased region" description="Polar residues" evidence="1">
    <location>
        <begin position="189"/>
        <end position="207"/>
    </location>
</feature>
<sequence>MEVLPSQGPEVNLACLPVVMPEATPSASFLMTSDFPNVLSLVVSPTILTLPNVVHGSVSLALLADSMRESRGKFLNHEGNPIVETSALDPGVGGLLSSASKLAFSENAFMPSVKISKEGVLAPQLGVCTLKRKLWLGLPDTFPHEYTSAFLEYKRPIEYGFEEVSQTDNISCQGSVDTTINGVDTMVQNKGRNVKKSPSQVDTSPEQVDTREPSQKACCSDSQSRSTPNSGRSTLDGSPRRPVDTRDLSQGIVMPVWDSVSTHLLGRSTHSGISVT</sequence>
<dbReference type="Proteomes" id="UP000652761">
    <property type="component" value="Unassembled WGS sequence"/>
</dbReference>
<name>A0A843VGL5_COLES</name>
<evidence type="ECO:0000256" key="1">
    <source>
        <dbReference type="SAM" id="MobiDB-lite"/>
    </source>
</evidence>
<gene>
    <name evidence="2" type="ORF">Taro_030547</name>
</gene>
<feature type="region of interest" description="Disordered" evidence="1">
    <location>
        <begin position="189"/>
        <end position="249"/>
    </location>
</feature>
<evidence type="ECO:0000313" key="3">
    <source>
        <dbReference type="Proteomes" id="UP000652761"/>
    </source>
</evidence>
<dbReference type="EMBL" id="NMUH01002109">
    <property type="protein sequence ID" value="MQL97852.1"/>
    <property type="molecule type" value="Genomic_DNA"/>
</dbReference>